<sequence>STKNKEKQRDPEAHSVKKGNQWYFGYKEHIGVDADSGLVHTVETTSANVHDSNMVVELLQGTEEDVYGDSGYLGAEKKDDAILVNNEGHPIRYQINKRPSQLKKASGEKFELLKAIEHAKSIGAFQSGTCVLRDKENLLFLQDTIPRREKLHQHCCTLFALANLYLARNRM</sequence>
<dbReference type="PANTHER" id="PTHR35604">
    <property type="entry name" value="TRANSPOSASE INSH FOR INSERTION SEQUENCE ELEMENT IS5A-RELATED"/>
    <property type="match status" value="1"/>
</dbReference>
<evidence type="ECO:0000259" key="1">
    <source>
        <dbReference type="Pfam" id="PF01609"/>
    </source>
</evidence>
<dbReference type="GO" id="GO:0003677">
    <property type="term" value="F:DNA binding"/>
    <property type="evidence" value="ECO:0007669"/>
    <property type="project" value="InterPro"/>
</dbReference>
<feature type="non-terminal residue" evidence="2">
    <location>
        <position position="1"/>
    </location>
</feature>
<accession>K1S846</accession>
<protein>
    <submittedName>
        <fullName evidence="2">Transposase, IS4 family protein</fullName>
    </submittedName>
</protein>
<feature type="domain" description="Transposase IS4-like" evidence="1">
    <location>
        <begin position="15"/>
        <end position="82"/>
    </location>
</feature>
<dbReference type="AlphaFoldDB" id="K1S846"/>
<dbReference type="PANTHER" id="PTHR35604:SF2">
    <property type="entry name" value="TRANSPOSASE INSH FOR INSERTION SEQUENCE ELEMENT IS5A-RELATED"/>
    <property type="match status" value="1"/>
</dbReference>
<evidence type="ECO:0000313" key="2">
    <source>
        <dbReference type="EMBL" id="EKC43671.1"/>
    </source>
</evidence>
<reference evidence="2" key="1">
    <citation type="journal article" date="2013" name="Environ. Microbiol.">
        <title>Microbiota from the distal guts of lean and obese adolescents exhibit partial functional redundancy besides clear differences in community structure.</title>
        <authorList>
            <person name="Ferrer M."/>
            <person name="Ruiz A."/>
            <person name="Lanza F."/>
            <person name="Haange S.B."/>
            <person name="Oberbach A."/>
            <person name="Till H."/>
            <person name="Bargiela R."/>
            <person name="Campoy C."/>
            <person name="Segura M.T."/>
            <person name="Richter M."/>
            <person name="von Bergen M."/>
            <person name="Seifert J."/>
            <person name="Suarez A."/>
        </authorList>
    </citation>
    <scope>NUCLEOTIDE SEQUENCE</scope>
</reference>
<dbReference type="GO" id="GO:0004803">
    <property type="term" value="F:transposase activity"/>
    <property type="evidence" value="ECO:0007669"/>
    <property type="project" value="InterPro"/>
</dbReference>
<organism evidence="2">
    <name type="scientific">human gut metagenome</name>
    <dbReference type="NCBI Taxonomy" id="408170"/>
    <lineage>
        <taxon>unclassified sequences</taxon>
        <taxon>metagenomes</taxon>
        <taxon>organismal metagenomes</taxon>
    </lineage>
</organism>
<feature type="non-terminal residue" evidence="2">
    <location>
        <position position="171"/>
    </location>
</feature>
<name>K1S846_9ZZZZ</name>
<proteinExistence type="predicted"/>
<dbReference type="InterPro" id="IPR002559">
    <property type="entry name" value="Transposase_11"/>
</dbReference>
<dbReference type="GO" id="GO:0006313">
    <property type="term" value="P:DNA transposition"/>
    <property type="evidence" value="ECO:0007669"/>
    <property type="project" value="InterPro"/>
</dbReference>
<dbReference type="EMBL" id="AJWZ01011931">
    <property type="protein sequence ID" value="EKC43671.1"/>
    <property type="molecule type" value="Genomic_DNA"/>
</dbReference>
<comment type="caution">
    <text evidence="2">The sequence shown here is derived from an EMBL/GenBank/DDBJ whole genome shotgun (WGS) entry which is preliminary data.</text>
</comment>
<dbReference type="Pfam" id="PF01609">
    <property type="entry name" value="DDE_Tnp_1"/>
    <property type="match status" value="1"/>
</dbReference>
<gene>
    <name evidence="2" type="ORF">OBE_17878</name>
</gene>